<evidence type="ECO:0000313" key="3">
    <source>
        <dbReference type="Proteomes" id="UP000419144"/>
    </source>
</evidence>
<dbReference type="Pfam" id="PF02602">
    <property type="entry name" value="HEM4"/>
    <property type="match status" value="1"/>
</dbReference>
<dbReference type="InterPro" id="IPR003754">
    <property type="entry name" value="4pyrrol_synth_uPrphyn_synth"/>
</dbReference>
<evidence type="ECO:0000313" key="2">
    <source>
        <dbReference type="EMBL" id="GET85571.1"/>
    </source>
</evidence>
<dbReference type="GO" id="GO:0006782">
    <property type="term" value="P:protoporphyrinogen IX biosynthetic process"/>
    <property type="evidence" value="ECO:0007669"/>
    <property type="project" value="UniProtKB-UniPathway"/>
</dbReference>
<dbReference type="SUPFAM" id="SSF69618">
    <property type="entry name" value="HemD-like"/>
    <property type="match status" value="1"/>
</dbReference>
<organism evidence="2 3">
    <name type="scientific">Leishmania tarentolae</name>
    <name type="common">Sauroleishmania tarentolae</name>
    <dbReference type="NCBI Taxonomy" id="5689"/>
    <lineage>
        <taxon>Eukaryota</taxon>
        <taxon>Discoba</taxon>
        <taxon>Euglenozoa</taxon>
        <taxon>Kinetoplastea</taxon>
        <taxon>Metakinetoplastina</taxon>
        <taxon>Trypanosomatida</taxon>
        <taxon>Trypanosomatidae</taxon>
        <taxon>Leishmaniinae</taxon>
        <taxon>Leishmania</taxon>
        <taxon>lizard Leishmania</taxon>
    </lineage>
</organism>
<name>A0A640K8V3_LEITA</name>
<proteinExistence type="predicted"/>
<dbReference type="EMBL" id="BLBS01000003">
    <property type="protein sequence ID" value="GET85571.1"/>
    <property type="molecule type" value="Genomic_DNA"/>
</dbReference>
<dbReference type="GO" id="GO:0004852">
    <property type="term" value="F:uroporphyrinogen-III synthase activity"/>
    <property type="evidence" value="ECO:0007669"/>
    <property type="project" value="InterPro"/>
</dbReference>
<dbReference type="VEuPathDB" id="TriTrypDB:LtaPh_0306300"/>
<comment type="caution">
    <text evidence="2">The sequence shown here is derived from an EMBL/GenBank/DDBJ whole genome shotgun (WGS) entry which is preliminary data.</text>
</comment>
<accession>A0A640K8V3</accession>
<dbReference type="AlphaFoldDB" id="A0A640K8V3"/>
<dbReference type="PANTHER" id="PTHR38020:SF1">
    <property type="entry name" value="UROPORPHYRINOGEN-III SYNTHASE"/>
    <property type="match status" value="1"/>
</dbReference>
<keyword evidence="3" id="KW-1185">Reference proteome</keyword>
<sequence>MPSNKFLITAPEVYSKRFAQALEARYLIPVAIPVIETVPTPDTADMRALLEQDLDGIDYIAFCSRCAVDSLSAALDHRYGCRGELVSEHRGSTPAVDEDRQAATVVKVLSKCSLAAIGKDADYVHERLRVRPAICPDEPSPAGIAAKLAESGCAEGRTIAVLAPCVEGFAEPDVVPRFVDQLKGMGMKVVRVDAYVTRPVSEEAVSAAVTALTNGSVRGVAFTSAGEIAVLLRRSPQCLMNIDVACFGPYTARFAAKHGIKVSCVAKDFSSFDGFAATIEQHYTSK</sequence>
<dbReference type="InterPro" id="IPR036108">
    <property type="entry name" value="4pyrrol_syn_uPrphyn_synt_sf"/>
</dbReference>
<dbReference type="UniPathway" id="UPA00251">
    <property type="reaction ID" value="UER00320"/>
</dbReference>
<protein>
    <recommendedName>
        <fullName evidence="1">Tetrapyrrole biosynthesis uroporphyrinogen III synthase domain-containing protein</fullName>
    </recommendedName>
</protein>
<dbReference type="OrthoDB" id="259181at2759"/>
<dbReference type="PANTHER" id="PTHR38020">
    <property type="entry name" value="UROPORPHYRINOGEN-III SYNTHASE"/>
    <property type="match status" value="1"/>
</dbReference>
<feature type="domain" description="Tetrapyrrole biosynthesis uroporphyrinogen III synthase" evidence="1">
    <location>
        <begin position="17"/>
        <end position="270"/>
    </location>
</feature>
<dbReference type="Proteomes" id="UP000419144">
    <property type="component" value="Unassembled WGS sequence"/>
</dbReference>
<dbReference type="CDD" id="cd06578">
    <property type="entry name" value="HemD"/>
    <property type="match status" value="1"/>
</dbReference>
<evidence type="ECO:0000259" key="1">
    <source>
        <dbReference type="Pfam" id="PF02602"/>
    </source>
</evidence>
<reference evidence="2" key="1">
    <citation type="submission" date="2019-11" db="EMBL/GenBank/DDBJ databases">
        <title>Leishmania tarentolae CDS.</title>
        <authorList>
            <person name="Goto Y."/>
            <person name="Yamagishi J."/>
        </authorList>
    </citation>
    <scope>NUCLEOTIDE SEQUENCE [LARGE SCALE GENOMIC DNA]</scope>
    <source>
        <strain evidence="2">Parrot Tar II</strain>
    </source>
</reference>
<dbReference type="Gene3D" id="3.40.50.10090">
    <property type="match status" value="2"/>
</dbReference>
<gene>
    <name evidence="2" type="ORF">LtaPh_0306300</name>
</gene>